<dbReference type="AlphaFoldDB" id="A0AA35KTW3"/>
<sequence length="120" mass="13649">MENPTHLNLFLKQQFAKLSGSNRGNTMPCSPLLMIKILHYIGVRLGFFSDNYICIRGSIRFQHNNHLGPLQGENLAEKLNCKFLEKLIVVNKTQVLNKPNVFVPSIATHILTHKPPFLNL</sequence>
<accession>A0AA35KTW3</accession>
<reference evidence="1" key="1">
    <citation type="submission" date="2022-12" db="EMBL/GenBank/DDBJ databases">
        <authorList>
            <person name="Alioto T."/>
            <person name="Alioto T."/>
            <person name="Gomez Garrido J."/>
        </authorList>
    </citation>
    <scope>NUCLEOTIDE SEQUENCE</scope>
</reference>
<gene>
    <name evidence="1" type="ORF">PODLI_1B038576</name>
</gene>
<proteinExistence type="predicted"/>
<evidence type="ECO:0000313" key="1">
    <source>
        <dbReference type="EMBL" id="CAI5783153.1"/>
    </source>
</evidence>
<evidence type="ECO:0000313" key="2">
    <source>
        <dbReference type="Proteomes" id="UP001178461"/>
    </source>
</evidence>
<organism evidence="1 2">
    <name type="scientific">Podarcis lilfordi</name>
    <name type="common">Lilford's wall lizard</name>
    <dbReference type="NCBI Taxonomy" id="74358"/>
    <lineage>
        <taxon>Eukaryota</taxon>
        <taxon>Metazoa</taxon>
        <taxon>Chordata</taxon>
        <taxon>Craniata</taxon>
        <taxon>Vertebrata</taxon>
        <taxon>Euteleostomi</taxon>
        <taxon>Lepidosauria</taxon>
        <taxon>Squamata</taxon>
        <taxon>Bifurcata</taxon>
        <taxon>Unidentata</taxon>
        <taxon>Episquamata</taxon>
        <taxon>Laterata</taxon>
        <taxon>Lacertibaenia</taxon>
        <taxon>Lacertidae</taxon>
        <taxon>Podarcis</taxon>
    </lineage>
</organism>
<protein>
    <submittedName>
        <fullName evidence="1">Uncharacterized protein</fullName>
    </submittedName>
</protein>
<dbReference type="Proteomes" id="UP001178461">
    <property type="component" value="Chromosome 8"/>
</dbReference>
<dbReference type="EMBL" id="OX395133">
    <property type="protein sequence ID" value="CAI5783153.1"/>
    <property type="molecule type" value="Genomic_DNA"/>
</dbReference>
<keyword evidence="2" id="KW-1185">Reference proteome</keyword>
<name>A0AA35KTW3_9SAUR</name>